<evidence type="ECO:0000313" key="2">
    <source>
        <dbReference type="Proteomes" id="UP000244162"/>
    </source>
</evidence>
<dbReference type="PROSITE" id="PS51318">
    <property type="entry name" value="TAT"/>
    <property type="match status" value="1"/>
</dbReference>
<name>A0A2T5G0K4_9SPHN</name>
<reference evidence="1 2" key="1">
    <citation type="submission" date="2017-09" db="EMBL/GenBank/DDBJ databases">
        <title>Sphingomonas panjinensis sp.nov., isolated from oil-contaminated soil.</title>
        <authorList>
            <person name="Wang L."/>
            <person name="Chen L."/>
        </authorList>
    </citation>
    <scope>NUCLEOTIDE SEQUENCE [LARGE SCALE GENOMIC DNA]</scope>
    <source>
        <strain evidence="1 2">FW-11</strain>
    </source>
</reference>
<proteinExistence type="predicted"/>
<gene>
    <name evidence="1" type="ORF">CLG96_00385</name>
</gene>
<evidence type="ECO:0000313" key="1">
    <source>
        <dbReference type="EMBL" id="PTQ12663.1"/>
    </source>
</evidence>
<accession>A0A2T5G0K4</accession>
<dbReference type="Proteomes" id="UP000244162">
    <property type="component" value="Unassembled WGS sequence"/>
</dbReference>
<protein>
    <submittedName>
        <fullName evidence="1">Uncharacterized protein</fullName>
    </submittedName>
</protein>
<dbReference type="InterPro" id="IPR006311">
    <property type="entry name" value="TAT_signal"/>
</dbReference>
<dbReference type="RefSeq" id="WP_107965900.1">
    <property type="nucleotide sequence ID" value="NZ_NWBU01000004.1"/>
</dbReference>
<dbReference type="OrthoDB" id="7466913at2"/>
<keyword evidence="2" id="KW-1185">Reference proteome</keyword>
<dbReference type="EMBL" id="NWBU01000004">
    <property type="protein sequence ID" value="PTQ12663.1"/>
    <property type="molecule type" value="Genomic_DNA"/>
</dbReference>
<organism evidence="1 2">
    <name type="scientific">Sphingomonas oleivorans</name>
    <dbReference type="NCBI Taxonomy" id="1735121"/>
    <lineage>
        <taxon>Bacteria</taxon>
        <taxon>Pseudomonadati</taxon>
        <taxon>Pseudomonadota</taxon>
        <taxon>Alphaproteobacteria</taxon>
        <taxon>Sphingomonadales</taxon>
        <taxon>Sphingomonadaceae</taxon>
        <taxon>Sphingomonas</taxon>
    </lineage>
</organism>
<comment type="caution">
    <text evidence="1">The sequence shown here is derived from an EMBL/GenBank/DDBJ whole genome shotgun (WGS) entry which is preliminary data.</text>
</comment>
<sequence>MTPRDLSSGDSTGGTSRRALLRALTVAPVVIPTIASPWGEALAALHRDHDDEPVSIGRSKAGRSLSRSRYHTAESFFTSIEAGFPFHRKEMLYHAGIVAQLALSAHLLDVGFPDAWCARHIGLRVAKSLAYANATGLAHDCPDMARLATILTPYWKWNRPRWDEPEPDDGGFTVHQVRPLLRALLDRVHDVTGHPRPKGWRRHRREART</sequence>
<dbReference type="AlphaFoldDB" id="A0A2T5G0K4"/>